<evidence type="ECO:0000313" key="2">
    <source>
        <dbReference type="EMBL" id="PWS38319.1"/>
    </source>
</evidence>
<evidence type="ECO:0000256" key="1">
    <source>
        <dbReference type="SAM" id="Phobius"/>
    </source>
</evidence>
<accession>A0A317FK34</accession>
<dbReference type="RefSeq" id="WP_109868940.1">
    <property type="nucleotide sequence ID" value="NZ_QGNA01000001.1"/>
</dbReference>
<sequence>MQSPPEIARMEGQHGFQRRFWVAERIGWLAMAGLVLAALLGLLGGGGPLGTAERRVEGVSVSWARFQRLGLATPLRITLPPGVPAALRPPAGFAARWRLRDTTAGADGRDLALHIEPVGAPGPQRLRLEVAGRMLDLPVFVWP</sequence>
<protein>
    <submittedName>
        <fullName evidence="2">Uncharacterized protein</fullName>
    </submittedName>
</protein>
<keyword evidence="3" id="KW-1185">Reference proteome</keyword>
<name>A0A317FK34_9PROT</name>
<keyword evidence="1" id="KW-0812">Transmembrane</keyword>
<comment type="caution">
    <text evidence="2">The sequence shown here is derived from an EMBL/GenBank/DDBJ whole genome shotgun (WGS) entry which is preliminary data.</text>
</comment>
<gene>
    <name evidence="2" type="ORF">DFH01_03250</name>
</gene>
<dbReference type="AlphaFoldDB" id="A0A317FK34"/>
<dbReference type="OrthoDB" id="7027300at2"/>
<dbReference type="Proteomes" id="UP000245765">
    <property type="component" value="Unassembled WGS sequence"/>
</dbReference>
<keyword evidence="1" id="KW-0472">Membrane</keyword>
<feature type="transmembrane region" description="Helical" evidence="1">
    <location>
        <begin position="26"/>
        <end position="45"/>
    </location>
</feature>
<dbReference type="EMBL" id="QGNA01000001">
    <property type="protein sequence ID" value="PWS38319.1"/>
    <property type="molecule type" value="Genomic_DNA"/>
</dbReference>
<proteinExistence type="predicted"/>
<evidence type="ECO:0000313" key="3">
    <source>
        <dbReference type="Proteomes" id="UP000245765"/>
    </source>
</evidence>
<keyword evidence="1" id="KW-1133">Transmembrane helix</keyword>
<organism evidence="2 3">
    <name type="scientific">Falsiroseomonas bella</name>
    <dbReference type="NCBI Taxonomy" id="2184016"/>
    <lineage>
        <taxon>Bacteria</taxon>
        <taxon>Pseudomonadati</taxon>
        <taxon>Pseudomonadota</taxon>
        <taxon>Alphaproteobacteria</taxon>
        <taxon>Acetobacterales</taxon>
        <taxon>Roseomonadaceae</taxon>
        <taxon>Falsiroseomonas</taxon>
    </lineage>
</organism>
<reference evidence="3" key="1">
    <citation type="submission" date="2018-05" db="EMBL/GenBank/DDBJ databases">
        <authorList>
            <person name="Du Z."/>
            <person name="Wang X."/>
        </authorList>
    </citation>
    <scope>NUCLEOTIDE SEQUENCE [LARGE SCALE GENOMIC DNA]</scope>
    <source>
        <strain evidence="3">CQN31</strain>
    </source>
</reference>